<dbReference type="EMBL" id="CP110232">
    <property type="protein sequence ID" value="WEG73223.1"/>
    <property type="molecule type" value="Genomic_DNA"/>
</dbReference>
<dbReference type="RefSeq" id="WP_275469026.1">
    <property type="nucleotide sequence ID" value="NZ_CP110232.1"/>
</dbReference>
<dbReference type="Proteomes" id="UP001179647">
    <property type="component" value="Chromosome"/>
</dbReference>
<sequence length="487" mass="53393">MVKDAIYWANKIKFKEVSSQELLMQTYQKIKKLNPKYNAVVAYDYEQALKTLSQDSREHESLVFGGVPIALKMLGQAKAGWQQTASSKLLVNGKANETDYFVSALEQVGFIPFGQTNAPEFGFKNITDSELYGVTKNVWQPSHHAGGSSGGAASALASGIYPIVAASDGGGSIRIPASFSGVIGLKPTRGSMPNGPKSWRDWQGASINFALTVSMRDTESLFYSIRGGHRAAPYYNGGDVIKEYSKLTSKLKIAACLDSPVANPVSSDAKEAYQEAIKFLVASGHEVTEVPYPVSGDSLIRSYYAMNGAETASMVSGIERGLGRRIVKNDLELMSWGLYQYGKHLPAATYIESLDQWDQAAYQMETLFETFDLFLSPTATTVAPKISQDLQSNQLREKLSQADQLSESELAEVVYDMFEKSLYVTPYTQLANLTGQPAISLPTFVNREGLPLGIQLMASKGNEAVLFKIGKEFEAAQQFLLPKNYRE</sequence>
<dbReference type="InterPro" id="IPR036928">
    <property type="entry name" value="AS_sf"/>
</dbReference>
<protein>
    <submittedName>
        <fullName evidence="3">Amidase</fullName>
        <ecNumber evidence="3">3.5.1.4</ecNumber>
    </submittedName>
</protein>
<evidence type="ECO:0000313" key="3">
    <source>
        <dbReference type="EMBL" id="WEG73223.1"/>
    </source>
</evidence>
<evidence type="ECO:0000256" key="1">
    <source>
        <dbReference type="ARBA" id="ARBA00009199"/>
    </source>
</evidence>
<evidence type="ECO:0000259" key="2">
    <source>
        <dbReference type="Pfam" id="PF01425"/>
    </source>
</evidence>
<dbReference type="SUPFAM" id="SSF75304">
    <property type="entry name" value="Amidase signature (AS) enzymes"/>
    <property type="match status" value="1"/>
</dbReference>
<dbReference type="InterPro" id="IPR000120">
    <property type="entry name" value="Amidase"/>
</dbReference>
<proteinExistence type="inferred from homology"/>
<dbReference type="EC" id="3.5.1.4" evidence="3"/>
<dbReference type="PANTHER" id="PTHR11895:SF7">
    <property type="entry name" value="GLUTAMYL-TRNA(GLN) AMIDOTRANSFERASE SUBUNIT A, MITOCHONDRIAL"/>
    <property type="match status" value="1"/>
</dbReference>
<organism evidence="3 4">
    <name type="scientific">Vagococcus intermedius</name>
    <dbReference type="NCBI Taxonomy" id="2991418"/>
    <lineage>
        <taxon>Bacteria</taxon>
        <taxon>Bacillati</taxon>
        <taxon>Bacillota</taxon>
        <taxon>Bacilli</taxon>
        <taxon>Lactobacillales</taxon>
        <taxon>Enterococcaceae</taxon>
        <taxon>Vagococcus</taxon>
    </lineage>
</organism>
<keyword evidence="3" id="KW-0378">Hydrolase</keyword>
<keyword evidence="4" id="KW-1185">Reference proteome</keyword>
<reference evidence="3" key="1">
    <citation type="submission" date="2022-10" db="EMBL/GenBank/DDBJ databases">
        <title>Vagococcus sp. isolated from poultry meat.</title>
        <authorList>
            <person name="Johansson P."/>
            <person name="Bjorkroth J."/>
        </authorList>
    </citation>
    <scope>NUCLEOTIDE SEQUENCE</scope>
    <source>
        <strain evidence="3">STAA11</strain>
    </source>
</reference>
<feature type="domain" description="Amidase" evidence="2">
    <location>
        <begin position="21"/>
        <end position="466"/>
    </location>
</feature>
<dbReference type="InterPro" id="IPR023631">
    <property type="entry name" value="Amidase_dom"/>
</dbReference>
<evidence type="ECO:0000313" key="4">
    <source>
        <dbReference type="Proteomes" id="UP001179647"/>
    </source>
</evidence>
<name>A0AAF0CUM6_9ENTE</name>
<dbReference type="NCBIfam" id="NF005099">
    <property type="entry name" value="PRK06529.1"/>
    <property type="match status" value="1"/>
</dbReference>
<comment type="similarity">
    <text evidence="1">Belongs to the amidase family.</text>
</comment>
<dbReference type="Pfam" id="PF01425">
    <property type="entry name" value="Amidase"/>
    <property type="match status" value="1"/>
</dbReference>
<dbReference type="GO" id="GO:0004040">
    <property type="term" value="F:amidase activity"/>
    <property type="evidence" value="ECO:0007669"/>
    <property type="project" value="UniProtKB-EC"/>
</dbReference>
<gene>
    <name evidence="3" type="ORF">OL234_09715</name>
</gene>
<dbReference type="PANTHER" id="PTHR11895">
    <property type="entry name" value="TRANSAMIDASE"/>
    <property type="match status" value="1"/>
</dbReference>
<dbReference type="Gene3D" id="3.90.1300.10">
    <property type="entry name" value="Amidase signature (AS) domain"/>
    <property type="match status" value="1"/>
</dbReference>
<dbReference type="AlphaFoldDB" id="A0AAF0CUM6"/>
<accession>A0AAF0CUM6</accession>
<dbReference type="KEGG" id="vie:OL234_09715"/>